<dbReference type="PANTHER" id="PTHR43776:SF7">
    <property type="entry name" value="D,D-DIPEPTIDE TRANSPORT ATP-BINDING PROTEIN DDPF-RELATED"/>
    <property type="match status" value="1"/>
</dbReference>
<protein>
    <submittedName>
        <fullName evidence="6">Oligopeptide ABC transporter ATP-binding protein</fullName>
    </submittedName>
</protein>
<evidence type="ECO:0000313" key="7">
    <source>
        <dbReference type="Proteomes" id="UP000192342"/>
    </source>
</evidence>
<evidence type="ECO:0000256" key="2">
    <source>
        <dbReference type="ARBA" id="ARBA00022448"/>
    </source>
</evidence>
<dbReference type="GO" id="GO:0016887">
    <property type="term" value="F:ATP hydrolysis activity"/>
    <property type="evidence" value="ECO:0007669"/>
    <property type="project" value="InterPro"/>
</dbReference>
<dbReference type="Pfam" id="PF08352">
    <property type="entry name" value="oligo_HPY"/>
    <property type="match status" value="1"/>
</dbReference>
<dbReference type="NCBIfam" id="TIGR01727">
    <property type="entry name" value="oligo_HPY"/>
    <property type="match status" value="1"/>
</dbReference>
<dbReference type="FunFam" id="3.40.50.300:FF:000016">
    <property type="entry name" value="Oligopeptide ABC transporter ATP-binding component"/>
    <property type="match status" value="1"/>
</dbReference>
<comment type="similarity">
    <text evidence="1">Belongs to the ABC transporter superfamily.</text>
</comment>
<dbReference type="PROSITE" id="PS00211">
    <property type="entry name" value="ABC_TRANSPORTER_1"/>
    <property type="match status" value="1"/>
</dbReference>
<dbReference type="Gene3D" id="3.40.50.300">
    <property type="entry name" value="P-loop containing nucleotide triphosphate hydrolases"/>
    <property type="match status" value="1"/>
</dbReference>
<feature type="domain" description="ABC transporter" evidence="5">
    <location>
        <begin position="2"/>
        <end position="252"/>
    </location>
</feature>
<dbReference type="InterPro" id="IPR050319">
    <property type="entry name" value="ABC_transp_ATP-bind"/>
</dbReference>
<evidence type="ECO:0000313" key="6">
    <source>
        <dbReference type="EMBL" id="ORE85047.1"/>
    </source>
</evidence>
<dbReference type="InterPro" id="IPR003439">
    <property type="entry name" value="ABC_transporter-like_ATP-bd"/>
</dbReference>
<dbReference type="GO" id="GO:0015833">
    <property type="term" value="P:peptide transport"/>
    <property type="evidence" value="ECO:0007669"/>
    <property type="project" value="InterPro"/>
</dbReference>
<dbReference type="PROSITE" id="PS50893">
    <property type="entry name" value="ABC_TRANSPORTER_2"/>
    <property type="match status" value="1"/>
</dbReference>
<dbReference type="InterPro" id="IPR027417">
    <property type="entry name" value="P-loop_NTPase"/>
</dbReference>
<dbReference type="STRING" id="1317117.ATO7_16225"/>
<keyword evidence="4 6" id="KW-0067">ATP-binding</keyword>
<dbReference type="EMBL" id="AQQV01000006">
    <property type="protein sequence ID" value="ORE85047.1"/>
    <property type="molecule type" value="Genomic_DNA"/>
</dbReference>
<accession>A0A1Y1S9V4</accession>
<organism evidence="6 7">
    <name type="scientific">Oceanococcus atlanticus</name>
    <dbReference type="NCBI Taxonomy" id="1317117"/>
    <lineage>
        <taxon>Bacteria</taxon>
        <taxon>Pseudomonadati</taxon>
        <taxon>Pseudomonadota</taxon>
        <taxon>Gammaproteobacteria</taxon>
        <taxon>Chromatiales</taxon>
        <taxon>Oceanococcaceae</taxon>
        <taxon>Oceanococcus</taxon>
    </lineage>
</organism>
<name>A0A1Y1S9V4_9GAMM</name>
<dbReference type="CDD" id="cd03257">
    <property type="entry name" value="ABC_NikE_OppD_transporters"/>
    <property type="match status" value="1"/>
</dbReference>
<dbReference type="RefSeq" id="WP_083563494.1">
    <property type="nucleotide sequence ID" value="NZ_AQQV01000006.1"/>
</dbReference>
<keyword evidence="2" id="KW-0813">Transport</keyword>
<evidence type="ECO:0000256" key="3">
    <source>
        <dbReference type="ARBA" id="ARBA00022741"/>
    </source>
</evidence>
<dbReference type="InterPro" id="IPR003593">
    <property type="entry name" value="AAA+_ATPase"/>
</dbReference>
<dbReference type="GO" id="GO:0055085">
    <property type="term" value="P:transmembrane transport"/>
    <property type="evidence" value="ECO:0007669"/>
    <property type="project" value="UniProtKB-ARBA"/>
</dbReference>
<dbReference type="SMART" id="SM00382">
    <property type="entry name" value="AAA"/>
    <property type="match status" value="1"/>
</dbReference>
<keyword evidence="3" id="KW-0547">Nucleotide-binding</keyword>
<dbReference type="Pfam" id="PF00005">
    <property type="entry name" value="ABC_tran"/>
    <property type="match status" value="1"/>
</dbReference>
<proteinExistence type="inferred from homology"/>
<dbReference type="PANTHER" id="PTHR43776">
    <property type="entry name" value="TRANSPORT ATP-BINDING PROTEIN"/>
    <property type="match status" value="1"/>
</dbReference>
<dbReference type="InterPro" id="IPR013563">
    <property type="entry name" value="Oligopep_ABC_C"/>
</dbReference>
<evidence type="ECO:0000256" key="1">
    <source>
        <dbReference type="ARBA" id="ARBA00005417"/>
    </source>
</evidence>
<dbReference type="SUPFAM" id="SSF52540">
    <property type="entry name" value="P-loop containing nucleoside triphosphate hydrolases"/>
    <property type="match status" value="1"/>
</dbReference>
<dbReference type="AlphaFoldDB" id="A0A1Y1S9V4"/>
<dbReference type="InterPro" id="IPR017871">
    <property type="entry name" value="ABC_transporter-like_CS"/>
</dbReference>
<comment type="caution">
    <text evidence="6">The sequence shown here is derived from an EMBL/GenBank/DDBJ whole genome shotgun (WGS) entry which is preliminary data.</text>
</comment>
<keyword evidence="7" id="KW-1185">Reference proteome</keyword>
<dbReference type="GO" id="GO:0005524">
    <property type="term" value="F:ATP binding"/>
    <property type="evidence" value="ECO:0007669"/>
    <property type="project" value="UniProtKB-KW"/>
</dbReference>
<dbReference type="OrthoDB" id="9784450at2"/>
<evidence type="ECO:0000259" key="5">
    <source>
        <dbReference type="PROSITE" id="PS50893"/>
    </source>
</evidence>
<gene>
    <name evidence="6" type="ORF">ATO7_16225</name>
</gene>
<evidence type="ECO:0000256" key="4">
    <source>
        <dbReference type="ARBA" id="ARBA00022840"/>
    </source>
</evidence>
<sequence length="335" mass="36944">MLKVTRLSKHFHIGGNLLGRGKSTLRAVHDVSFEVAAGQTLGLVGESGCGKSTLGRAVLRLHEPTSGTVELDGRPVTGIDAKALHARRREMQIIFQDPYASLNPRRTILDTLMEPLDLHNIGAPSERRARVEKLIEIVGLRKQALSRYPHEFSGGQRQRIGIARALTLQPKFIVADEAVSALDVSVQAQVLNLIRELQDEFGIAFLFISHDLAVVQHISHQVGVMYLGQMVELAEAETLFAQPRHPYTRALMSAVPVPDPHTESQRIVLSGDVPSPLSPPSGCPFHTRCPDAMPRCKEQEPDNHNCGTPEQAHWVRCHLYAPEQVGLHNTQDARA</sequence>
<reference evidence="6 7" key="1">
    <citation type="submission" date="2013-04" db="EMBL/GenBank/DDBJ databases">
        <title>Oceanococcus atlanticus 22II-S10r2 Genome Sequencing.</title>
        <authorList>
            <person name="Lai Q."/>
            <person name="Li G."/>
            <person name="Shao Z."/>
        </authorList>
    </citation>
    <scope>NUCLEOTIDE SEQUENCE [LARGE SCALE GENOMIC DNA]</scope>
    <source>
        <strain evidence="6 7">22II-S10r2</strain>
    </source>
</reference>
<dbReference type="Proteomes" id="UP000192342">
    <property type="component" value="Unassembled WGS sequence"/>
</dbReference>